<dbReference type="AlphaFoldDB" id="A0A974SCC3"/>
<evidence type="ECO:0000259" key="3">
    <source>
        <dbReference type="Pfam" id="PF03061"/>
    </source>
</evidence>
<dbReference type="RefSeq" id="WP_039839893.1">
    <property type="nucleotide sequence ID" value="NZ_CP068595.1"/>
</dbReference>
<accession>A0A974SCC3</accession>
<evidence type="ECO:0000313" key="5">
    <source>
        <dbReference type="Proteomes" id="UP000595841"/>
    </source>
</evidence>
<keyword evidence="2" id="KW-0378">Hydrolase</keyword>
<dbReference type="GO" id="GO:0047617">
    <property type="term" value="F:fatty acyl-CoA hydrolase activity"/>
    <property type="evidence" value="ECO:0007669"/>
    <property type="project" value="TreeGrafter"/>
</dbReference>
<evidence type="ECO:0000313" key="4">
    <source>
        <dbReference type="EMBL" id="QQZ59080.1"/>
    </source>
</evidence>
<dbReference type="InterPro" id="IPR006684">
    <property type="entry name" value="YbgC/YbaW"/>
</dbReference>
<evidence type="ECO:0000256" key="2">
    <source>
        <dbReference type="ARBA" id="ARBA00022801"/>
    </source>
</evidence>
<keyword evidence="5" id="KW-1185">Reference proteome</keyword>
<feature type="domain" description="Thioesterase" evidence="3">
    <location>
        <begin position="27"/>
        <end position="110"/>
    </location>
</feature>
<proteinExistence type="inferred from homology"/>
<name>A0A974SCC3_9BACL</name>
<reference evidence="4 5" key="1">
    <citation type="submission" date="2021-01" db="EMBL/GenBank/DDBJ databases">
        <title>Whole genome sequence of Paenibacillus sonchi LMG 24727 for comparative genomics.</title>
        <authorList>
            <person name="Lee G."/>
            <person name="Kim M.-J."/>
            <person name="Lim K."/>
            <person name="Shin J.-H."/>
        </authorList>
    </citation>
    <scope>NUCLEOTIDE SEQUENCE [LARGE SCALE GENOMIC DNA]</scope>
    <source>
        <strain evidence="4 5">LMG 24727</strain>
    </source>
</reference>
<dbReference type="InterPro" id="IPR029069">
    <property type="entry name" value="HotDog_dom_sf"/>
</dbReference>
<dbReference type="PANTHER" id="PTHR31793:SF27">
    <property type="entry name" value="NOVEL THIOESTERASE SUPERFAMILY DOMAIN AND SAPOSIN A-TYPE DOMAIN CONTAINING PROTEIN (0610012H03RIK)"/>
    <property type="match status" value="1"/>
</dbReference>
<dbReference type="CDD" id="cd00586">
    <property type="entry name" value="4HBT"/>
    <property type="match status" value="1"/>
</dbReference>
<dbReference type="PANTHER" id="PTHR31793">
    <property type="entry name" value="4-HYDROXYBENZOYL-COA THIOESTERASE FAMILY MEMBER"/>
    <property type="match status" value="1"/>
</dbReference>
<dbReference type="Pfam" id="PF03061">
    <property type="entry name" value="4HBT"/>
    <property type="match status" value="1"/>
</dbReference>
<evidence type="ECO:0000256" key="1">
    <source>
        <dbReference type="ARBA" id="ARBA00005953"/>
    </source>
</evidence>
<dbReference type="NCBIfam" id="TIGR00051">
    <property type="entry name" value="YbgC/FadM family acyl-CoA thioesterase"/>
    <property type="match status" value="1"/>
</dbReference>
<dbReference type="PIRSF" id="PIRSF003230">
    <property type="entry name" value="YbgC"/>
    <property type="match status" value="1"/>
</dbReference>
<sequence length="179" mass="20302">MKSRNPGLTSRWYGTTFRVRYQETDQMGVVYHANYLSWFESGRTEMFRELGFAYRSLENMGVLLPVTTADLQFKSPARYDDLVAVYARLTTFSALRVVYEYEIRRLAGMEEVTGDPEAFGLAGFSAPADVEQLPGELLVTGSTSHVWLNTEWKPVRLDRVLPELFLAITMALREEGGAV</sequence>
<dbReference type="SUPFAM" id="SSF54637">
    <property type="entry name" value="Thioesterase/thiol ester dehydrase-isomerase"/>
    <property type="match status" value="1"/>
</dbReference>
<dbReference type="Gene3D" id="3.10.129.10">
    <property type="entry name" value="Hotdog Thioesterase"/>
    <property type="match status" value="1"/>
</dbReference>
<dbReference type="EMBL" id="CP068595">
    <property type="protein sequence ID" value="QQZ59080.1"/>
    <property type="molecule type" value="Genomic_DNA"/>
</dbReference>
<gene>
    <name evidence="4" type="ORF">JI735_20470</name>
</gene>
<dbReference type="PROSITE" id="PS01328">
    <property type="entry name" value="4HBCOA_THIOESTERASE"/>
    <property type="match status" value="1"/>
</dbReference>
<comment type="similarity">
    <text evidence="1">Belongs to the 4-hydroxybenzoyl-CoA thioesterase family.</text>
</comment>
<protein>
    <submittedName>
        <fullName evidence="4">Acyl-CoA thioesterase</fullName>
    </submittedName>
</protein>
<dbReference type="InterPro" id="IPR006683">
    <property type="entry name" value="Thioestr_dom"/>
</dbReference>
<dbReference type="InterPro" id="IPR008272">
    <property type="entry name" value="HB-CoA_thioesterase_AS"/>
</dbReference>
<dbReference type="KEGG" id="pson:JI735_20470"/>
<dbReference type="InterPro" id="IPR050563">
    <property type="entry name" value="4-hydroxybenzoyl-CoA_TE"/>
</dbReference>
<dbReference type="Proteomes" id="UP000595841">
    <property type="component" value="Chromosome"/>
</dbReference>
<organism evidence="4 5">
    <name type="scientific">Paenibacillus sonchi</name>
    <dbReference type="NCBI Taxonomy" id="373687"/>
    <lineage>
        <taxon>Bacteria</taxon>
        <taxon>Bacillati</taxon>
        <taxon>Bacillota</taxon>
        <taxon>Bacilli</taxon>
        <taxon>Bacillales</taxon>
        <taxon>Paenibacillaceae</taxon>
        <taxon>Paenibacillus</taxon>
        <taxon>Paenibacillus sonchi group</taxon>
    </lineage>
</organism>